<dbReference type="Gene3D" id="3.40.50.1820">
    <property type="entry name" value="alpha/beta hydrolase"/>
    <property type="match status" value="1"/>
</dbReference>
<dbReference type="GO" id="GO:0016787">
    <property type="term" value="F:hydrolase activity"/>
    <property type="evidence" value="ECO:0007669"/>
    <property type="project" value="UniProtKB-KW"/>
</dbReference>
<dbReference type="Pfam" id="PF00135">
    <property type="entry name" value="COesterase"/>
    <property type="match status" value="1"/>
</dbReference>
<dbReference type="EMBL" id="NAJQ01000053">
    <property type="protein sequence ID" value="TKA81339.1"/>
    <property type="molecule type" value="Genomic_DNA"/>
</dbReference>
<comment type="caution">
    <text evidence="6">The sequence shown here is derived from an EMBL/GenBank/DDBJ whole genome shotgun (WGS) entry which is preliminary data.</text>
</comment>
<comment type="similarity">
    <text evidence="2">Belongs to the 'GDXG' lipolytic enzyme family.</text>
</comment>
<evidence type="ECO:0000313" key="6">
    <source>
        <dbReference type="EMBL" id="TKA81339.1"/>
    </source>
</evidence>
<dbReference type="OrthoDB" id="3200163at2759"/>
<reference evidence="6 7" key="1">
    <citation type="submission" date="2017-03" db="EMBL/GenBank/DDBJ databases">
        <title>Genomes of endolithic fungi from Antarctica.</title>
        <authorList>
            <person name="Coleine C."/>
            <person name="Masonjones S."/>
            <person name="Stajich J.E."/>
        </authorList>
    </citation>
    <scope>NUCLEOTIDE SEQUENCE [LARGE SCALE GENOMIC DNA]</scope>
    <source>
        <strain evidence="6 7">CCFEE 5184</strain>
    </source>
</reference>
<dbReference type="PROSITE" id="PS00122">
    <property type="entry name" value="CARBOXYLESTERASE_B_1"/>
    <property type="match status" value="1"/>
</dbReference>
<dbReference type="Proteomes" id="UP000309340">
    <property type="component" value="Unassembled WGS sequence"/>
</dbReference>
<dbReference type="InterPro" id="IPR019826">
    <property type="entry name" value="Carboxylesterase_B_AS"/>
</dbReference>
<dbReference type="STRING" id="329884.A0A4V5NI22"/>
<feature type="domain" description="Carboxylesterase type B" evidence="5">
    <location>
        <begin position="11"/>
        <end position="485"/>
    </location>
</feature>
<dbReference type="InterPro" id="IPR002018">
    <property type="entry name" value="CarbesteraseB"/>
</dbReference>
<evidence type="ECO:0000313" key="7">
    <source>
        <dbReference type="Proteomes" id="UP000309340"/>
    </source>
</evidence>
<sequence>MADTTTTTTKHPHIGEVKGIFRAHEGVKQFLGLQYATLKDRFAPAVLREYDGEGSVDVTRIGPQTAPLPQGAEHEQDLIQQRLPPADSVPFSDTEALNLNITHPVPTDREDLIWQSRNLLPVFLFIHGGGFQVGSASFPQYDMARFVQLSYRRGLPIVAITVNYRLGPPGLLTSREMREQGYLPNNCLRDQRVAIDWVRKYIGGFGGDAEDITLAGESAGGISCAYHLQAREPLFKRVMLMSGTSLLIPPVPLEVAEQGYATAIRALGLGDMSVEARMEKLRSMDAAEMREKLMMVPMLPVVDGELPVAGHSFADFQAGIVDIAGAKWCEALMIGDCAFDGNIQGLRLGHRKKGIGKAFCDAIKTSFANSEQAEKLLRGYSITLDLDDDTAYERVLQTLNDIGFYAPALAFAEGLSTRMETYIYRFNEPNPWAGPWTGRATHILDIAFLFQNFNDFLDDAGGQRSTAEAFAEAVFKFVSGEAPWEAWRKEKEDGRVAMVMGPRGKGEVVEDVPGKTGRRGVLLELAGEVEGGMDWLGGVLNGFLRGPPVS</sequence>
<proteinExistence type="inferred from homology"/>
<dbReference type="PANTHER" id="PTHR11559">
    <property type="entry name" value="CARBOXYLESTERASE"/>
    <property type="match status" value="1"/>
</dbReference>
<dbReference type="EC" id="3.1.1.-" evidence="4"/>
<evidence type="ECO:0000256" key="2">
    <source>
        <dbReference type="ARBA" id="ARBA00010515"/>
    </source>
</evidence>
<evidence type="ECO:0000259" key="5">
    <source>
        <dbReference type="Pfam" id="PF00135"/>
    </source>
</evidence>
<evidence type="ECO:0000256" key="3">
    <source>
        <dbReference type="ARBA" id="ARBA00022801"/>
    </source>
</evidence>
<dbReference type="PROSITE" id="PS01173">
    <property type="entry name" value="LIPASE_GDXG_HIS"/>
    <property type="match status" value="1"/>
</dbReference>
<dbReference type="InterPro" id="IPR029058">
    <property type="entry name" value="AB_hydrolase_fold"/>
</dbReference>
<gene>
    <name evidence="6" type="ORF">B0A55_02764</name>
</gene>
<evidence type="ECO:0000256" key="4">
    <source>
        <dbReference type="RuleBase" id="RU361235"/>
    </source>
</evidence>
<dbReference type="AlphaFoldDB" id="A0A4V5NI22"/>
<protein>
    <recommendedName>
        <fullName evidence="4">Carboxylic ester hydrolase</fullName>
        <ecNumber evidence="4">3.1.1.-</ecNumber>
    </recommendedName>
</protein>
<accession>A0A4V5NI22</accession>
<comment type="similarity">
    <text evidence="1 4">Belongs to the type-B carboxylesterase/lipase family.</text>
</comment>
<keyword evidence="7" id="KW-1185">Reference proteome</keyword>
<organism evidence="6 7">
    <name type="scientific">Friedmanniomyces simplex</name>
    <dbReference type="NCBI Taxonomy" id="329884"/>
    <lineage>
        <taxon>Eukaryota</taxon>
        <taxon>Fungi</taxon>
        <taxon>Dikarya</taxon>
        <taxon>Ascomycota</taxon>
        <taxon>Pezizomycotina</taxon>
        <taxon>Dothideomycetes</taxon>
        <taxon>Dothideomycetidae</taxon>
        <taxon>Mycosphaerellales</taxon>
        <taxon>Teratosphaeriaceae</taxon>
        <taxon>Friedmanniomyces</taxon>
    </lineage>
</organism>
<dbReference type="InterPro" id="IPR050309">
    <property type="entry name" value="Type-B_Carboxylest/Lipase"/>
</dbReference>
<evidence type="ECO:0000256" key="1">
    <source>
        <dbReference type="ARBA" id="ARBA00005964"/>
    </source>
</evidence>
<dbReference type="InterPro" id="IPR002168">
    <property type="entry name" value="Lipase_GDXG_HIS_AS"/>
</dbReference>
<name>A0A4V5NI22_9PEZI</name>
<dbReference type="SUPFAM" id="SSF53474">
    <property type="entry name" value="alpha/beta-Hydrolases"/>
    <property type="match status" value="1"/>
</dbReference>
<keyword evidence="3 4" id="KW-0378">Hydrolase</keyword>